<dbReference type="PATRIC" id="fig|1244869.3.peg.646"/>
<organism evidence="1 2">
    <name type="scientific">Paramagnetospirillum caucaseum</name>
    <dbReference type="NCBI Taxonomy" id="1244869"/>
    <lineage>
        <taxon>Bacteria</taxon>
        <taxon>Pseudomonadati</taxon>
        <taxon>Pseudomonadota</taxon>
        <taxon>Alphaproteobacteria</taxon>
        <taxon>Rhodospirillales</taxon>
        <taxon>Magnetospirillaceae</taxon>
        <taxon>Paramagnetospirillum</taxon>
    </lineage>
</organism>
<sequence>MAKETAKNCLLYIGGAETVLTSYTTISLTVSGATITLADSGSHFTAIAKGDLVTVAGFTDNGDFVAVVKTAAAGSLTLVNPIDPDTRADVTLASEIAGDTVTVTYQHFTALLGQKNTTYQKQASEIDTSDKTSGNWGSSLPGTTKMTVSVSGQILFTGDGAHGGWTALSDAMDSGDTINARLVLNTLGDSYYGPFSLTNQSGGGDDNSVNGYDFTMSVAARPVYAEAVI</sequence>
<accession>M3AFN9</accession>
<reference evidence="1 2" key="1">
    <citation type="journal article" date="2014" name="Genome Announc.">
        <title>Draft Genome Sequence of Magnetospirillum sp. Strain SO-1, a Freshwater Magnetotactic Bacterium Isolated from the Ol'khovka River, Russia.</title>
        <authorList>
            <person name="Grouzdev D.S."/>
            <person name="Dziuba M.V."/>
            <person name="Sukhacheva M.S."/>
            <person name="Mardanov A.V."/>
            <person name="Beletskiy A.V."/>
            <person name="Kuznetsov B.B."/>
            <person name="Skryabin K.G."/>
        </authorList>
    </citation>
    <scope>NUCLEOTIDE SEQUENCE [LARGE SCALE GENOMIC DNA]</scope>
    <source>
        <strain evidence="1 2">SO-1</strain>
    </source>
</reference>
<dbReference type="Proteomes" id="UP000011744">
    <property type="component" value="Unassembled WGS sequence"/>
</dbReference>
<gene>
    <name evidence="1" type="ORF">H261_03233</name>
</gene>
<dbReference type="RefSeq" id="WP_008614256.1">
    <property type="nucleotide sequence ID" value="NZ_AONQ01000005.1"/>
</dbReference>
<evidence type="ECO:0000313" key="1">
    <source>
        <dbReference type="EMBL" id="EME71389.1"/>
    </source>
</evidence>
<dbReference type="AlphaFoldDB" id="M3AFN9"/>
<dbReference type="STRING" id="1244869.H261_03233"/>
<comment type="caution">
    <text evidence="1">The sequence shown here is derived from an EMBL/GenBank/DDBJ whole genome shotgun (WGS) entry which is preliminary data.</text>
</comment>
<protein>
    <submittedName>
        <fullName evidence="1">Uncharacterized protein</fullName>
    </submittedName>
</protein>
<dbReference type="InterPro" id="IPR011855">
    <property type="entry name" value="Phgtail_TP901_1"/>
</dbReference>
<keyword evidence="2" id="KW-1185">Reference proteome</keyword>
<dbReference type="EMBL" id="AONQ01000005">
    <property type="protein sequence ID" value="EME71389.1"/>
    <property type="molecule type" value="Genomic_DNA"/>
</dbReference>
<name>M3AFN9_9PROT</name>
<dbReference type="OrthoDB" id="7266971at2"/>
<proteinExistence type="predicted"/>
<dbReference type="Pfam" id="PF06199">
    <property type="entry name" value="Phage_tail_2"/>
    <property type="match status" value="1"/>
</dbReference>
<evidence type="ECO:0000313" key="2">
    <source>
        <dbReference type="Proteomes" id="UP000011744"/>
    </source>
</evidence>